<dbReference type="CDD" id="cd14014">
    <property type="entry name" value="STKc_PknB_like"/>
    <property type="match status" value="1"/>
</dbReference>
<feature type="compositionally biased region" description="Low complexity" evidence="7">
    <location>
        <begin position="347"/>
        <end position="356"/>
    </location>
</feature>
<protein>
    <recommendedName>
        <fullName evidence="1">non-specific serine/threonine protein kinase</fullName>
        <ecNumber evidence="1">2.7.11.1</ecNumber>
    </recommendedName>
</protein>
<dbReference type="SMART" id="SM00220">
    <property type="entry name" value="S_TKc"/>
    <property type="match status" value="1"/>
</dbReference>
<feature type="transmembrane region" description="Helical" evidence="8">
    <location>
        <begin position="409"/>
        <end position="440"/>
    </location>
</feature>
<dbReference type="PROSITE" id="PS00108">
    <property type="entry name" value="PROTEIN_KINASE_ST"/>
    <property type="match status" value="1"/>
</dbReference>
<evidence type="ECO:0000256" key="7">
    <source>
        <dbReference type="SAM" id="MobiDB-lite"/>
    </source>
</evidence>
<dbReference type="GO" id="GO:0005524">
    <property type="term" value="F:ATP binding"/>
    <property type="evidence" value="ECO:0007669"/>
    <property type="project" value="UniProtKB-KW"/>
</dbReference>
<feature type="compositionally biased region" description="Low complexity" evidence="7">
    <location>
        <begin position="378"/>
        <end position="387"/>
    </location>
</feature>
<dbReference type="PROSITE" id="PS50011">
    <property type="entry name" value="PROTEIN_KINASE_DOM"/>
    <property type="match status" value="1"/>
</dbReference>
<keyword evidence="8" id="KW-0472">Membrane</keyword>
<feature type="region of interest" description="Disordered" evidence="7">
    <location>
        <begin position="289"/>
        <end position="410"/>
    </location>
</feature>
<evidence type="ECO:0000259" key="9">
    <source>
        <dbReference type="PROSITE" id="PS50011"/>
    </source>
</evidence>
<feature type="region of interest" description="Disordered" evidence="7">
    <location>
        <begin position="447"/>
        <end position="491"/>
    </location>
</feature>
<keyword evidence="6" id="KW-0067">ATP-binding</keyword>
<evidence type="ECO:0000256" key="3">
    <source>
        <dbReference type="ARBA" id="ARBA00022679"/>
    </source>
</evidence>
<dbReference type="AlphaFoldDB" id="A0A6M8AYI0"/>
<keyword evidence="11" id="KW-1185">Reference proteome</keyword>
<dbReference type="PANTHER" id="PTHR43289:SF6">
    <property type="entry name" value="SERINE_THREONINE-PROTEIN KINASE NEKL-3"/>
    <property type="match status" value="1"/>
</dbReference>
<evidence type="ECO:0000313" key="10">
    <source>
        <dbReference type="EMBL" id="QKD78878.1"/>
    </source>
</evidence>
<dbReference type="KEGG" id="amam:HPC72_00100"/>
<dbReference type="Proteomes" id="UP000504752">
    <property type="component" value="Chromosome"/>
</dbReference>
<dbReference type="PANTHER" id="PTHR43289">
    <property type="entry name" value="MITOGEN-ACTIVATED PROTEIN KINASE KINASE KINASE 20-RELATED"/>
    <property type="match status" value="1"/>
</dbReference>
<feature type="domain" description="Protein kinase" evidence="9">
    <location>
        <begin position="13"/>
        <end position="270"/>
    </location>
</feature>
<feature type="compositionally biased region" description="Low complexity" evidence="7">
    <location>
        <begin position="292"/>
        <end position="301"/>
    </location>
</feature>
<keyword evidence="2 10" id="KW-0723">Serine/threonine-protein kinase</keyword>
<dbReference type="GO" id="GO:0004674">
    <property type="term" value="F:protein serine/threonine kinase activity"/>
    <property type="evidence" value="ECO:0007669"/>
    <property type="project" value="UniProtKB-KW"/>
</dbReference>
<keyword evidence="4" id="KW-0547">Nucleotide-binding</keyword>
<dbReference type="SUPFAM" id="SSF56112">
    <property type="entry name" value="Protein kinase-like (PK-like)"/>
    <property type="match status" value="1"/>
</dbReference>
<dbReference type="EC" id="2.7.11.1" evidence="1"/>
<feature type="compositionally biased region" description="Low complexity" evidence="7">
    <location>
        <begin position="310"/>
        <end position="339"/>
    </location>
</feature>
<dbReference type="InterPro" id="IPR008271">
    <property type="entry name" value="Ser/Thr_kinase_AS"/>
</dbReference>
<dbReference type="Gene3D" id="3.30.200.20">
    <property type="entry name" value="Phosphorylase Kinase, domain 1"/>
    <property type="match status" value="1"/>
</dbReference>
<accession>A0A6M8AYI0</accession>
<dbReference type="InterPro" id="IPR000719">
    <property type="entry name" value="Prot_kinase_dom"/>
</dbReference>
<feature type="compositionally biased region" description="Basic residues" evidence="7">
    <location>
        <begin position="395"/>
        <end position="405"/>
    </location>
</feature>
<feature type="compositionally biased region" description="Polar residues" evidence="7">
    <location>
        <begin position="447"/>
        <end position="466"/>
    </location>
</feature>
<evidence type="ECO:0000256" key="4">
    <source>
        <dbReference type="ARBA" id="ARBA00022741"/>
    </source>
</evidence>
<evidence type="ECO:0000313" key="11">
    <source>
        <dbReference type="Proteomes" id="UP000504752"/>
    </source>
</evidence>
<keyword evidence="8" id="KW-1133">Transmembrane helix</keyword>
<dbReference type="EMBL" id="CP053642">
    <property type="protein sequence ID" value="QKD78878.1"/>
    <property type="molecule type" value="Genomic_DNA"/>
</dbReference>
<reference evidence="10 11" key="1">
    <citation type="submission" date="2020-05" db="EMBL/GenBank/DDBJ databases">
        <title>Actinomyces sp. zg-325.</title>
        <authorList>
            <person name="Yang C."/>
        </authorList>
    </citation>
    <scope>NUCLEOTIDE SEQUENCE [LARGE SCALE GENOMIC DNA]</scope>
    <source>
        <strain evidence="11">zg-325</strain>
    </source>
</reference>
<keyword evidence="8" id="KW-0812">Transmembrane</keyword>
<dbReference type="FunFam" id="1.10.510.10:FF:000021">
    <property type="entry name" value="Serine/threonine protein kinase"/>
    <property type="match status" value="1"/>
</dbReference>
<evidence type="ECO:0000256" key="1">
    <source>
        <dbReference type="ARBA" id="ARBA00012513"/>
    </source>
</evidence>
<keyword evidence="3" id="KW-0808">Transferase</keyword>
<dbReference type="InterPro" id="IPR011009">
    <property type="entry name" value="Kinase-like_dom_sf"/>
</dbReference>
<keyword evidence="5 10" id="KW-0418">Kinase</keyword>
<dbReference type="Pfam" id="PF00069">
    <property type="entry name" value="Pkinase"/>
    <property type="match status" value="1"/>
</dbReference>
<evidence type="ECO:0000256" key="2">
    <source>
        <dbReference type="ARBA" id="ARBA00022527"/>
    </source>
</evidence>
<proteinExistence type="predicted"/>
<sequence>MIPQVGFELQGRYQLLERIALGGMGEVWRATDLNSGRIVAAKILRPELTGDEIFLSRLRAEAANSRGLRHPNLAVVLDFGERKGSGWIIMELVQGRPLSEILEEKGTMAPAEILPILAQVARALQVVHDSGVVHRDVKPSNILINREGLAKLTDFGISTGPHQRPMTATGMVMGTAQYLAPEQAMGNAAQPSGDLYALGIIAYEALVGRRPFTGSTQVDIAFAHVNEPVPQMPKSVPPEVRQVVMELLAKKPADRPSSARELARRLDRIVIHLPEEHWDPEDNLAWASTGRAAQGPGAASTAGGGGAAGMGRASSPTSSSATNAATDEESAAPASSKPSRAAERPRASASAAQWAATIVETAPERWPERRSKIHSARRGAYGSRARALPVSHRARDARRPRRSSGRGRLGLPLLSSLSAPALLMLAGAVLILIAAVVALMSTLASAQPGTTDAAPQSPTTTGSLSEAGSELIAQASGLPAPVPVTSVKEAP</sequence>
<gene>
    <name evidence="10" type="ORF">HPC72_00100</name>
</gene>
<name>A0A6M8AYI0_9ACTO</name>
<evidence type="ECO:0000256" key="8">
    <source>
        <dbReference type="SAM" id="Phobius"/>
    </source>
</evidence>
<evidence type="ECO:0000256" key="6">
    <source>
        <dbReference type="ARBA" id="ARBA00022840"/>
    </source>
</evidence>
<evidence type="ECO:0000256" key="5">
    <source>
        <dbReference type="ARBA" id="ARBA00022777"/>
    </source>
</evidence>
<organism evidence="10 11">
    <name type="scientific">Actinomyces marmotae</name>
    <dbReference type="NCBI Taxonomy" id="2737173"/>
    <lineage>
        <taxon>Bacteria</taxon>
        <taxon>Bacillati</taxon>
        <taxon>Actinomycetota</taxon>
        <taxon>Actinomycetes</taxon>
        <taxon>Actinomycetales</taxon>
        <taxon>Actinomycetaceae</taxon>
        <taxon>Actinomyces</taxon>
    </lineage>
</organism>
<dbReference type="Gene3D" id="1.10.510.10">
    <property type="entry name" value="Transferase(Phosphotransferase) domain 1"/>
    <property type="match status" value="1"/>
</dbReference>